<accession>A0A4Y7R5C2</accession>
<dbReference type="RefSeq" id="WP_190259390.1">
    <property type="nucleotide sequence ID" value="NZ_QFGA01000004.1"/>
</dbReference>
<dbReference type="PANTHER" id="PTHR37306">
    <property type="entry name" value="COLICIN V PRODUCTION PROTEIN"/>
    <property type="match status" value="1"/>
</dbReference>
<dbReference type="EMBL" id="QFGA01000004">
    <property type="protein sequence ID" value="TEB04155.1"/>
    <property type="molecule type" value="Genomic_DNA"/>
</dbReference>
<evidence type="ECO:0000256" key="5">
    <source>
        <dbReference type="SAM" id="Phobius"/>
    </source>
</evidence>
<proteinExistence type="predicted"/>
<evidence type="ECO:0000256" key="1">
    <source>
        <dbReference type="ARBA" id="ARBA00004141"/>
    </source>
</evidence>
<organism evidence="6 7">
    <name type="scientific">Pelotomaculum schinkii</name>
    <dbReference type="NCBI Taxonomy" id="78350"/>
    <lineage>
        <taxon>Bacteria</taxon>
        <taxon>Bacillati</taxon>
        <taxon>Bacillota</taxon>
        <taxon>Clostridia</taxon>
        <taxon>Eubacteriales</taxon>
        <taxon>Desulfotomaculaceae</taxon>
        <taxon>Pelotomaculum</taxon>
    </lineage>
</organism>
<feature type="transmembrane region" description="Helical" evidence="5">
    <location>
        <begin position="154"/>
        <end position="175"/>
    </location>
</feature>
<keyword evidence="4 5" id="KW-0472">Membrane</keyword>
<dbReference type="GO" id="GO:0009403">
    <property type="term" value="P:toxin biosynthetic process"/>
    <property type="evidence" value="ECO:0007669"/>
    <property type="project" value="InterPro"/>
</dbReference>
<comment type="caution">
    <text evidence="6">The sequence shown here is derived from an EMBL/GenBank/DDBJ whole genome shotgun (WGS) entry which is preliminary data.</text>
</comment>
<feature type="transmembrane region" description="Helical" evidence="5">
    <location>
        <begin position="119"/>
        <end position="142"/>
    </location>
</feature>
<name>A0A4Y7R5C2_9FIRM</name>
<keyword evidence="7" id="KW-1185">Reference proteome</keyword>
<evidence type="ECO:0000256" key="4">
    <source>
        <dbReference type="ARBA" id="ARBA00023136"/>
    </source>
</evidence>
<evidence type="ECO:0000313" key="7">
    <source>
        <dbReference type="Proteomes" id="UP000298324"/>
    </source>
</evidence>
<dbReference type="Pfam" id="PF02674">
    <property type="entry name" value="Colicin_V"/>
    <property type="match status" value="2"/>
</dbReference>
<reference evidence="6 7" key="1">
    <citation type="journal article" date="2018" name="Environ. Microbiol.">
        <title>Novel energy conservation strategies and behaviour of Pelotomaculum schinkii driving syntrophic propionate catabolism.</title>
        <authorList>
            <person name="Hidalgo-Ahumada C.A.P."/>
            <person name="Nobu M.K."/>
            <person name="Narihiro T."/>
            <person name="Tamaki H."/>
            <person name="Liu W.T."/>
            <person name="Kamagata Y."/>
            <person name="Stams A.J.M."/>
            <person name="Imachi H."/>
            <person name="Sousa D.Z."/>
        </authorList>
    </citation>
    <scope>NUCLEOTIDE SEQUENCE [LARGE SCALE GENOMIC DNA]</scope>
    <source>
        <strain evidence="6 7">HH</strain>
    </source>
</reference>
<dbReference type="PANTHER" id="PTHR37306:SF1">
    <property type="entry name" value="COLICIN V PRODUCTION PROTEIN"/>
    <property type="match status" value="1"/>
</dbReference>
<dbReference type="InterPro" id="IPR003825">
    <property type="entry name" value="Colicin-V_CvpA"/>
</dbReference>
<sequence length="239" mass="25426">MNWLDWLIVVIVSFSAFQGLRRGLLASLAGLAGTLVGLFVAYTYHRPLADYLIINWNVEEKIKPLIMQLFKIWMPSQSPVPGAAQPGKLISAGSAASGQLSDIGDYLAGSFASVALDALCFLALLLATTWAINLAGIVLTKVAQFSLLGAPNHLGGLLFGTVRGLAVVVILLALLTPFQSATSFPDSQHGTPGATQRRSGAFEDSMLLPYFEPLFSAIGRSLPTGATVLRKEPGELKEN</sequence>
<evidence type="ECO:0000313" key="6">
    <source>
        <dbReference type="EMBL" id="TEB04155.1"/>
    </source>
</evidence>
<keyword evidence="2 5" id="KW-0812">Transmembrane</keyword>
<gene>
    <name evidence="6" type="ORF">Psch_03877</name>
</gene>
<dbReference type="AlphaFoldDB" id="A0A4Y7R5C2"/>
<keyword evidence="3 5" id="KW-1133">Transmembrane helix</keyword>
<dbReference type="Proteomes" id="UP000298324">
    <property type="component" value="Unassembled WGS sequence"/>
</dbReference>
<evidence type="ECO:0000256" key="3">
    <source>
        <dbReference type="ARBA" id="ARBA00022989"/>
    </source>
</evidence>
<comment type="subcellular location">
    <subcellularLocation>
        <location evidence="1">Membrane</location>
        <topology evidence="1">Multi-pass membrane protein</topology>
    </subcellularLocation>
</comment>
<dbReference type="GO" id="GO:0016020">
    <property type="term" value="C:membrane"/>
    <property type="evidence" value="ECO:0007669"/>
    <property type="project" value="UniProtKB-SubCell"/>
</dbReference>
<protein>
    <submittedName>
        <fullName evidence="6">Colicin V production protein</fullName>
    </submittedName>
</protein>
<evidence type="ECO:0000256" key="2">
    <source>
        <dbReference type="ARBA" id="ARBA00022692"/>
    </source>
</evidence>
<feature type="transmembrane region" description="Helical" evidence="5">
    <location>
        <begin position="24"/>
        <end position="44"/>
    </location>
</feature>